<accession>A0A4C1XNW1</accession>
<evidence type="ECO:0000313" key="2">
    <source>
        <dbReference type="EMBL" id="GBP65511.1"/>
    </source>
</evidence>
<proteinExistence type="predicted"/>
<gene>
    <name evidence="2" type="ORF">EVAR_98132_1</name>
</gene>
<feature type="region of interest" description="Disordered" evidence="1">
    <location>
        <begin position="42"/>
        <end position="93"/>
    </location>
</feature>
<evidence type="ECO:0000256" key="1">
    <source>
        <dbReference type="SAM" id="MobiDB-lite"/>
    </source>
</evidence>
<dbReference type="Proteomes" id="UP000299102">
    <property type="component" value="Unassembled WGS sequence"/>
</dbReference>
<keyword evidence="3" id="KW-1185">Reference proteome</keyword>
<reference evidence="2 3" key="1">
    <citation type="journal article" date="2019" name="Commun. Biol.">
        <title>The bagworm genome reveals a unique fibroin gene that provides high tensile strength.</title>
        <authorList>
            <person name="Kono N."/>
            <person name="Nakamura H."/>
            <person name="Ohtoshi R."/>
            <person name="Tomita M."/>
            <person name="Numata K."/>
            <person name="Arakawa K."/>
        </authorList>
    </citation>
    <scope>NUCLEOTIDE SEQUENCE [LARGE SCALE GENOMIC DNA]</scope>
</reference>
<comment type="caution">
    <text evidence="2">The sequence shown here is derived from an EMBL/GenBank/DDBJ whole genome shotgun (WGS) entry which is preliminary data.</text>
</comment>
<evidence type="ECO:0000313" key="3">
    <source>
        <dbReference type="Proteomes" id="UP000299102"/>
    </source>
</evidence>
<dbReference type="AlphaFoldDB" id="A0A4C1XNW1"/>
<organism evidence="2 3">
    <name type="scientific">Eumeta variegata</name>
    <name type="common">Bagworm moth</name>
    <name type="synonym">Eumeta japonica</name>
    <dbReference type="NCBI Taxonomy" id="151549"/>
    <lineage>
        <taxon>Eukaryota</taxon>
        <taxon>Metazoa</taxon>
        <taxon>Ecdysozoa</taxon>
        <taxon>Arthropoda</taxon>
        <taxon>Hexapoda</taxon>
        <taxon>Insecta</taxon>
        <taxon>Pterygota</taxon>
        <taxon>Neoptera</taxon>
        <taxon>Endopterygota</taxon>
        <taxon>Lepidoptera</taxon>
        <taxon>Glossata</taxon>
        <taxon>Ditrysia</taxon>
        <taxon>Tineoidea</taxon>
        <taxon>Psychidae</taxon>
        <taxon>Oiketicinae</taxon>
        <taxon>Eumeta</taxon>
    </lineage>
</organism>
<name>A0A4C1XNW1_EUMVA</name>
<protein>
    <submittedName>
        <fullName evidence="2">Uncharacterized protein</fullName>
    </submittedName>
</protein>
<dbReference type="EMBL" id="BGZK01000931">
    <property type="protein sequence ID" value="GBP65511.1"/>
    <property type="molecule type" value="Genomic_DNA"/>
</dbReference>
<sequence length="165" mass="18393">MLHVTTCCKQAPNMPVRLYEIALPGNFEVNVLKERKRRGFRAPRSAGVGRLRRDVRRGARRQKARAGRAPPPRQSSAGRARSPGGPRHDFPRVITPTTLLEPLINITLIAGLYARPSRLGLCLTIVIALELVLTEPSMCDYPLRRLDPPLLIIGRGVTQREHLSP</sequence>
<feature type="compositionally biased region" description="Basic residues" evidence="1">
    <location>
        <begin position="53"/>
        <end position="66"/>
    </location>
</feature>